<protein>
    <submittedName>
        <fullName evidence="2">Uncharacterized protein</fullName>
    </submittedName>
</protein>
<proteinExistence type="predicted"/>
<accession>A0A1I8A5P5</accession>
<evidence type="ECO:0000313" key="2">
    <source>
        <dbReference type="WBParaSite" id="L893_g33273.t1"/>
    </source>
</evidence>
<evidence type="ECO:0000313" key="1">
    <source>
        <dbReference type="Proteomes" id="UP000095287"/>
    </source>
</evidence>
<dbReference type="Proteomes" id="UP000095287">
    <property type="component" value="Unplaced"/>
</dbReference>
<reference evidence="2" key="1">
    <citation type="submission" date="2016-11" db="UniProtKB">
        <authorList>
            <consortium name="WormBaseParasite"/>
        </authorList>
    </citation>
    <scope>IDENTIFICATION</scope>
</reference>
<organism evidence="1 2">
    <name type="scientific">Steinernema glaseri</name>
    <dbReference type="NCBI Taxonomy" id="37863"/>
    <lineage>
        <taxon>Eukaryota</taxon>
        <taxon>Metazoa</taxon>
        <taxon>Ecdysozoa</taxon>
        <taxon>Nematoda</taxon>
        <taxon>Chromadorea</taxon>
        <taxon>Rhabditida</taxon>
        <taxon>Tylenchina</taxon>
        <taxon>Panagrolaimomorpha</taxon>
        <taxon>Strongyloidoidea</taxon>
        <taxon>Steinernematidae</taxon>
        <taxon>Steinernema</taxon>
    </lineage>
</organism>
<name>A0A1I8A5P5_9BILA</name>
<sequence length="82" mass="9291">MLSRTRGQGAVRQSYPSSVSTSALRRVIRHIINVTFSVNETFGNDVDFWGCEAVMLVHEKICKNETIFGKHTYMYVFSTLGT</sequence>
<dbReference type="AlphaFoldDB" id="A0A1I8A5P5"/>
<dbReference type="WBParaSite" id="L893_g33273.t1">
    <property type="protein sequence ID" value="L893_g33273.t1"/>
    <property type="gene ID" value="L893_g33273"/>
</dbReference>
<keyword evidence="1" id="KW-1185">Reference proteome</keyword>